<protein>
    <submittedName>
        <fullName evidence="3">Uncharacterized protein</fullName>
    </submittedName>
</protein>
<feature type="compositionally biased region" description="Basic and acidic residues" evidence="2">
    <location>
        <begin position="25"/>
        <end position="40"/>
    </location>
</feature>
<proteinExistence type="predicted"/>
<feature type="region of interest" description="Disordered" evidence="2">
    <location>
        <begin position="103"/>
        <end position="132"/>
    </location>
</feature>
<comment type="caution">
    <text evidence="3">The sequence shown here is derived from an EMBL/GenBank/DDBJ whole genome shotgun (WGS) entry which is preliminary data.</text>
</comment>
<evidence type="ECO:0000313" key="4">
    <source>
        <dbReference type="Proteomes" id="UP001345219"/>
    </source>
</evidence>
<dbReference type="InterPro" id="IPR043424">
    <property type="entry name" value="BLT-like"/>
</dbReference>
<feature type="compositionally biased region" description="Basic and acidic residues" evidence="2">
    <location>
        <begin position="448"/>
        <end position="469"/>
    </location>
</feature>
<organism evidence="3 4">
    <name type="scientific">Trapa incisa</name>
    <dbReference type="NCBI Taxonomy" id="236973"/>
    <lineage>
        <taxon>Eukaryota</taxon>
        <taxon>Viridiplantae</taxon>
        <taxon>Streptophyta</taxon>
        <taxon>Embryophyta</taxon>
        <taxon>Tracheophyta</taxon>
        <taxon>Spermatophyta</taxon>
        <taxon>Magnoliopsida</taxon>
        <taxon>eudicotyledons</taxon>
        <taxon>Gunneridae</taxon>
        <taxon>Pentapetalae</taxon>
        <taxon>rosids</taxon>
        <taxon>malvids</taxon>
        <taxon>Myrtales</taxon>
        <taxon>Lythraceae</taxon>
        <taxon>Trapa</taxon>
    </lineage>
</organism>
<evidence type="ECO:0000256" key="1">
    <source>
        <dbReference type="SAM" id="Coils"/>
    </source>
</evidence>
<dbReference type="EMBL" id="JAXIOK010000019">
    <property type="protein sequence ID" value="KAK4748428.1"/>
    <property type="molecule type" value="Genomic_DNA"/>
</dbReference>
<dbReference type="Proteomes" id="UP001345219">
    <property type="component" value="Chromosome 12"/>
</dbReference>
<keyword evidence="4" id="KW-1185">Reference proteome</keyword>
<accession>A0AAN7GWH9</accession>
<feature type="region of interest" description="Disordered" evidence="2">
    <location>
        <begin position="448"/>
        <end position="471"/>
    </location>
</feature>
<evidence type="ECO:0000313" key="3">
    <source>
        <dbReference type="EMBL" id="KAK4748428.1"/>
    </source>
</evidence>
<dbReference type="PANTHER" id="PTHR31071:SF9">
    <property type="entry name" value="INTRACELLULAR PROTEIN TRANSPORT PROTEIN USO1-RELATED"/>
    <property type="match status" value="1"/>
</dbReference>
<evidence type="ECO:0000256" key="2">
    <source>
        <dbReference type="SAM" id="MobiDB-lite"/>
    </source>
</evidence>
<dbReference type="PANTHER" id="PTHR31071">
    <property type="entry name" value="GB|AAF24581.1"/>
    <property type="match status" value="1"/>
</dbReference>
<sequence>MGSREKVGETEEGERQQLRKKKVKAEKAKAEGILLVERRGGGPSTPSPTWRLELSSHEGDSSFSPIQQFLSHPSAPRASTVSARKLCANLWEVQPYQTISMSRRAVKPRRNKGFDLDPPSVPPDESATEHDTQKITLTSPLQQNCRWNGTAVRPVSSASYCSSMEVAPYIPPVTPVSSLDWRAQTIESSYSLRTSTELLKVLNRIWSLEEQHASNSSLAKALKSELIGSRARIKELLRERQKDKQIIGDMMKQGKVDKQKEVESAVKTLRRDIEEERELRKFSDSERRKLSKEISVLKSGFSTALLEIERERKARVLLESLCDEFAEGIRDYDLVVQSLKHKIAEDYVDGEGFDQSILHISEAWLDERIQMEQARAHHNLSEDTIVDRLSPDIETFLLSKKKYGETDGKGHSTGKGVNEKFSQGHYSMESFPFNPLGSAPKIDKEEKSLGNDFQLTERRDAKEVRDSSKRMVTSDSMEVYKDACRSSDPCAAPVPCSHIMAYESVDADERKTNHLNLGDQLDGLEKRSRIWGLKSSPYHAHQNLHRNHSLSSKGDRIRIQSISPGEDSCDQSLIHRGQRSPVQSWKFKLNSPDIDLSEASARLPPGVKENTLIAKLLEARLESQQSRSRAYRSSV</sequence>
<reference evidence="3 4" key="1">
    <citation type="journal article" date="2023" name="Hortic Res">
        <title>Pangenome of water caltrop reveals structural variations and asymmetric subgenome divergence after allopolyploidization.</title>
        <authorList>
            <person name="Zhang X."/>
            <person name="Chen Y."/>
            <person name="Wang L."/>
            <person name="Yuan Y."/>
            <person name="Fang M."/>
            <person name="Shi L."/>
            <person name="Lu R."/>
            <person name="Comes H.P."/>
            <person name="Ma Y."/>
            <person name="Chen Y."/>
            <person name="Huang G."/>
            <person name="Zhou Y."/>
            <person name="Zheng Z."/>
            <person name="Qiu Y."/>
        </authorList>
    </citation>
    <scope>NUCLEOTIDE SEQUENCE [LARGE SCALE GENOMIC DNA]</scope>
    <source>
        <tissue evidence="3">Roots</tissue>
    </source>
</reference>
<gene>
    <name evidence="3" type="ORF">SAY87_015014</name>
</gene>
<dbReference type="AlphaFoldDB" id="A0AAN7GWH9"/>
<feature type="coiled-coil region" evidence="1">
    <location>
        <begin position="219"/>
        <end position="279"/>
    </location>
</feature>
<name>A0AAN7GWH9_9MYRT</name>
<feature type="region of interest" description="Disordered" evidence="2">
    <location>
        <begin position="1"/>
        <end position="62"/>
    </location>
</feature>
<keyword evidence="1" id="KW-0175">Coiled coil</keyword>
<feature type="compositionally biased region" description="Basic and acidic residues" evidence="2">
    <location>
        <begin position="1"/>
        <end position="17"/>
    </location>
</feature>